<dbReference type="Proteomes" id="UP000029080">
    <property type="component" value="Unassembled WGS sequence"/>
</dbReference>
<dbReference type="InterPro" id="IPR044152">
    <property type="entry name" value="YqjM-like"/>
</dbReference>
<dbReference type="GO" id="GO:0010181">
    <property type="term" value="F:FMN binding"/>
    <property type="evidence" value="ECO:0007669"/>
    <property type="project" value="InterPro"/>
</dbReference>
<dbReference type="AlphaFoldDB" id="A0A087EK58"/>
<evidence type="ECO:0000313" key="7">
    <source>
        <dbReference type="EMBL" id="KFJ08159.1"/>
    </source>
</evidence>
<evidence type="ECO:0000256" key="3">
    <source>
        <dbReference type="ARBA" id="ARBA00022643"/>
    </source>
</evidence>
<dbReference type="STRING" id="356829.BITS_0484"/>
<protein>
    <submittedName>
        <fullName evidence="7">Xenobiotic reductase A</fullName>
        <ecNumber evidence="7">1.6.99.1</ecNumber>
    </submittedName>
</protein>
<keyword evidence="2" id="KW-0285">Flavoprotein</keyword>
<name>A0A087EK58_9BIFI</name>
<organism evidence="7 8">
    <name type="scientific">Bifidobacterium tsurumiense</name>
    <dbReference type="NCBI Taxonomy" id="356829"/>
    <lineage>
        <taxon>Bacteria</taxon>
        <taxon>Bacillati</taxon>
        <taxon>Actinomycetota</taxon>
        <taxon>Actinomycetes</taxon>
        <taxon>Bifidobacteriales</taxon>
        <taxon>Bifidobacteriaceae</taxon>
        <taxon>Bifidobacterium</taxon>
    </lineage>
</organism>
<evidence type="ECO:0000256" key="5">
    <source>
        <dbReference type="ARBA" id="ARBA00023002"/>
    </source>
</evidence>
<evidence type="ECO:0000256" key="2">
    <source>
        <dbReference type="ARBA" id="ARBA00022630"/>
    </source>
</evidence>
<comment type="caution">
    <text evidence="7">The sequence shown here is derived from an EMBL/GenBank/DDBJ whole genome shotgun (WGS) entry which is preliminary data.</text>
</comment>
<evidence type="ECO:0000256" key="1">
    <source>
        <dbReference type="ARBA" id="ARBA00001917"/>
    </source>
</evidence>
<dbReference type="GO" id="GO:0050661">
    <property type="term" value="F:NADP binding"/>
    <property type="evidence" value="ECO:0007669"/>
    <property type="project" value="InterPro"/>
</dbReference>
<evidence type="ECO:0000259" key="6">
    <source>
        <dbReference type="Pfam" id="PF00724"/>
    </source>
</evidence>
<reference evidence="7 8" key="1">
    <citation type="submission" date="2014-03" db="EMBL/GenBank/DDBJ databases">
        <title>Genomics of Bifidobacteria.</title>
        <authorList>
            <person name="Ventura M."/>
            <person name="Milani C."/>
            <person name="Lugli G.A."/>
        </authorList>
    </citation>
    <scope>NUCLEOTIDE SEQUENCE [LARGE SCALE GENOMIC DNA]</scope>
    <source>
        <strain evidence="7 8">JCM 13495</strain>
    </source>
</reference>
<keyword evidence="4" id="KW-0521">NADP</keyword>
<keyword evidence="3" id="KW-0288">FMN</keyword>
<proteinExistence type="predicted"/>
<comment type="cofactor">
    <cofactor evidence="1">
        <name>FMN</name>
        <dbReference type="ChEBI" id="CHEBI:58210"/>
    </cofactor>
</comment>
<dbReference type="Pfam" id="PF00724">
    <property type="entry name" value="Oxidored_FMN"/>
    <property type="match status" value="1"/>
</dbReference>
<dbReference type="InterPro" id="IPR001155">
    <property type="entry name" value="OxRdtase_FMN_N"/>
</dbReference>
<keyword evidence="5 7" id="KW-0560">Oxidoreductase</keyword>
<sequence length="465" mass="51511">MCDFGLKPRLAGDSVMIRRAFNGWLGARHYNMSGTRNRHPYWLLHEICECDVFADSGVSANSAIWHRYGSDKAGSMASNEEVLEELQPSKKKGKRNREGKKVRERGAHLFDPITLRGLTIRNRIWLPPMDMYSVYERDGKPTPFHYQHYVSRGLGGFGLIMVEATAVSPEGRISPCDVGLWNDDQVEAWRWIVEGVRQTGASIGVQLGHAGRKGSTGCFSIGHIAQSVPLEEGGWQTVGATDVPYGRYAAPRALTTEEVRGIVSQFRDAAMRAVSAGFQAIELHGAHGYLLSQFMDPLINTREDEYGGSFDNRMRFPLEVIDAVREAISDTMPLMIRISATDWAAGGWDLDQSIDAAKLFKEHGVDLVDVSTGGIVSGVTVPVQPNYQVPFSAQIRQKAEVPVTAVGFITRPKQAQKITRNRQADAVQIGRAALRDPYWPLRAAHKLGIPVEKAPYADQYVRGAY</sequence>
<dbReference type="InterPro" id="IPR013785">
    <property type="entry name" value="Aldolase_TIM"/>
</dbReference>
<dbReference type="GO" id="GO:0003959">
    <property type="term" value="F:NADPH dehydrogenase activity"/>
    <property type="evidence" value="ECO:0007669"/>
    <property type="project" value="UniProtKB-EC"/>
</dbReference>
<accession>A0A087EK58</accession>
<dbReference type="PANTHER" id="PTHR43303:SF4">
    <property type="entry name" value="NADPH DEHYDROGENASE C23G7.10C-RELATED"/>
    <property type="match status" value="1"/>
</dbReference>
<dbReference type="EMBL" id="JGZU01000003">
    <property type="protein sequence ID" value="KFJ08159.1"/>
    <property type="molecule type" value="Genomic_DNA"/>
</dbReference>
<dbReference type="eggNOG" id="COG1902">
    <property type="taxonomic scope" value="Bacteria"/>
</dbReference>
<gene>
    <name evidence="7" type="ORF">BITS_0484</name>
</gene>
<evidence type="ECO:0000256" key="4">
    <source>
        <dbReference type="ARBA" id="ARBA00022857"/>
    </source>
</evidence>
<dbReference type="Gene3D" id="3.20.20.70">
    <property type="entry name" value="Aldolase class I"/>
    <property type="match status" value="1"/>
</dbReference>
<dbReference type="PANTHER" id="PTHR43303">
    <property type="entry name" value="NADPH DEHYDROGENASE C23G7.10C-RELATED"/>
    <property type="match status" value="1"/>
</dbReference>
<evidence type="ECO:0000313" key="8">
    <source>
        <dbReference type="Proteomes" id="UP000029080"/>
    </source>
</evidence>
<dbReference type="SUPFAM" id="SSF51395">
    <property type="entry name" value="FMN-linked oxidoreductases"/>
    <property type="match status" value="1"/>
</dbReference>
<dbReference type="CDD" id="cd02932">
    <property type="entry name" value="OYE_YqiM_FMN"/>
    <property type="match status" value="1"/>
</dbReference>
<keyword evidence="8" id="KW-1185">Reference proteome</keyword>
<feature type="domain" description="NADH:flavin oxidoreductase/NADH oxidase N-terminal" evidence="6">
    <location>
        <begin position="109"/>
        <end position="447"/>
    </location>
</feature>
<dbReference type="EC" id="1.6.99.1" evidence="7"/>